<dbReference type="AlphaFoldDB" id="A0AAE3K2N3"/>
<dbReference type="RefSeq" id="WP_250593617.1">
    <property type="nucleotide sequence ID" value="NZ_JAKRVY010000001.1"/>
</dbReference>
<name>A0AAE3K2N3_9EURY</name>
<protein>
    <submittedName>
        <fullName evidence="2">Uncharacterized protein</fullName>
    </submittedName>
</protein>
<accession>A0AAE3K2N3</accession>
<comment type="caution">
    <text evidence="2">The sequence shown here is derived from an EMBL/GenBank/DDBJ whole genome shotgun (WGS) entry which is preliminary data.</text>
</comment>
<dbReference type="InterPro" id="IPR055893">
    <property type="entry name" value="DUF7470"/>
</dbReference>
<reference evidence="2 3" key="1">
    <citation type="journal article" date="2022" name="Syst. Appl. Microbiol.">
        <title>Natronocalculus amylovorans gen. nov., sp. nov., and Natranaeroarchaeum aerophilus sp. nov., dominant culturable amylolytic natronoarchaea from hypersaline soda lakes in southwestern Siberia.</title>
        <authorList>
            <person name="Sorokin D.Y."/>
            <person name="Elcheninov A.G."/>
            <person name="Khizhniak T.V."/>
            <person name="Koenen M."/>
            <person name="Bale N.J."/>
            <person name="Damste J.S.S."/>
            <person name="Kublanov I.V."/>
        </authorList>
    </citation>
    <scope>NUCLEOTIDE SEQUENCE [LARGE SCALE GENOMIC DNA]</scope>
    <source>
        <strain evidence="2 3">AArc-St1-1</strain>
    </source>
</reference>
<sequence length="62" mass="6128">MLKKLGAVGIVGLLALLGGIVLIAYESLVIAGGLALVLAGLGLMVRSLIQSVLGSMGMGGMF</sequence>
<evidence type="ECO:0000313" key="2">
    <source>
        <dbReference type="EMBL" id="MCL9812082.1"/>
    </source>
</evidence>
<feature type="transmembrane region" description="Helical" evidence="1">
    <location>
        <begin position="7"/>
        <end position="25"/>
    </location>
</feature>
<dbReference type="Proteomes" id="UP001202674">
    <property type="component" value="Unassembled WGS sequence"/>
</dbReference>
<dbReference type="EMBL" id="JAKRVY010000001">
    <property type="protein sequence ID" value="MCL9812082.1"/>
    <property type="molecule type" value="Genomic_DNA"/>
</dbReference>
<dbReference type="Pfam" id="PF24282">
    <property type="entry name" value="DUF7470"/>
    <property type="match status" value="1"/>
</dbReference>
<keyword evidence="1" id="KW-0472">Membrane</keyword>
<keyword evidence="1" id="KW-1133">Transmembrane helix</keyword>
<feature type="transmembrane region" description="Helical" evidence="1">
    <location>
        <begin position="31"/>
        <end position="49"/>
    </location>
</feature>
<organism evidence="2 3">
    <name type="scientific">Natranaeroarchaeum aerophilus</name>
    <dbReference type="NCBI Taxonomy" id="2917711"/>
    <lineage>
        <taxon>Archaea</taxon>
        <taxon>Methanobacteriati</taxon>
        <taxon>Methanobacteriota</taxon>
        <taxon>Stenosarchaea group</taxon>
        <taxon>Halobacteria</taxon>
        <taxon>Halobacteriales</taxon>
        <taxon>Natronoarchaeaceae</taxon>
        <taxon>Natranaeroarchaeum</taxon>
    </lineage>
</organism>
<evidence type="ECO:0000313" key="3">
    <source>
        <dbReference type="Proteomes" id="UP001202674"/>
    </source>
</evidence>
<gene>
    <name evidence="2" type="ORF">AArcSt11_00255</name>
</gene>
<keyword evidence="3" id="KW-1185">Reference proteome</keyword>
<keyword evidence="1" id="KW-0812">Transmembrane</keyword>
<evidence type="ECO:0000256" key="1">
    <source>
        <dbReference type="SAM" id="Phobius"/>
    </source>
</evidence>
<proteinExistence type="predicted"/>